<evidence type="ECO:0000256" key="2">
    <source>
        <dbReference type="ARBA" id="ARBA00023125"/>
    </source>
</evidence>
<dbReference type="GO" id="GO:0003677">
    <property type="term" value="F:DNA binding"/>
    <property type="evidence" value="ECO:0007669"/>
    <property type="project" value="UniProtKB-UniRule"/>
</dbReference>
<dbReference type="PROSITE" id="PS50977">
    <property type="entry name" value="HTH_TETR_2"/>
    <property type="match status" value="1"/>
</dbReference>
<dbReference type="InterPro" id="IPR009057">
    <property type="entry name" value="Homeodomain-like_sf"/>
</dbReference>
<proteinExistence type="predicted"/>
<evidence type="ECO:0000256" key="1">
    <source>
        <dbReference type="ARBA" id="ARBA00023015"/>
    </source>
</evidence>
<comment type="caution">
    <text evidence="6">The sequence shown here is derived from an EMBL/GenBank/DDBJ whole genome shotgun (WGS) entry which is preliminary data.</text>
</comment>
<dbReference type="PANTHER" id="PTHR47506">
    <property type="entry name" value="TRANSCRIPTIONAL REGULATORY PROTEIN"/>
    <property type="match status" value="1"/>
</dbReference>
<name>A0A853A9M7_9ACTN</name>
<feature type="domain" description="HTH tetR-type" evidence="5">
    <location>
        <begin position="6"/>
        <end position="66"/>
    </location>
</feature>
<evidence type="ECO:0000313" key="7">
    <source>
        <dbReference type="Proteomes" id="UP000567795"/>
    </source>
</evidence>
<dbReference type="Gene3D" id="1.10.357.10">
    <property type="entry name" value="Tetracycline Repressor, domain 2"/>
    <property type="match status" value="1"/>
</dbReference>
<dbReference type="RefSeq" id="WP_179815662.1">
    <property type="nucleotide sequence ID" value="NZ_JACBZD010000001.1"/>
</dbReference>
<reference evidence="6 7" key="1">
    <citation type="submission" date="2020-07" db="EMBL/GenBank/DDBJ databases">
        <title>Sequencing the genomes of 1000 actinobacteria strains.</title>
        <authorList>
            <person name="Klenk H.-P."/>
        </authorList>
    </citation>
    <scope>NUCLEOTIDE SEQUENCE [LARGE SCALE GENOMIC DNA]</scope>
    <source>
        <strain evidence="6 7">DSM 42178</strain>
    </source>
</reference>
<dbReference type="Proteomes" id="UP000567795">
    <property type="component" value="Unassembled WGS sequence"/>
</dbReference>
<evidence type="ECO:0000256" key="4">
    <source>
        <dbReference type="PROSITE-ProRule" id="PRU00335"/>
    </source>
</evidence>
<dbReference type="Pfam" id="PF00440">
    <property type="entry name" value="TetR_N"/>
    <property type="match status" value="1"/>
</dbReference>
<dbReference type="AlphaFoldDB" id="A0A853A9M7"/>
<dbReference type="PANTHER" id="PTHR47506:SF1">
    <property type="entry name" value="HTH-TYPE TRANSCRIPTIONAL REGULATOR YJDC"/>
    <property type="match status" value="1"/>
</dbReference>
<accession>A0A853A9M7</accession>
<evidence type="ECO:0000256" key="3">
    <source>
        <dbReference type="ARBA" id="ARBA00023163"/>
    </source>
</evidence>
<keyword evidence="7" id="KW-1185">Reference proteome</keyword>
<sequence length="194" mass="21086">MARTKEFDPDAALQAALELFWERGYEATSMSDLVARLGIAKASIYGTFGGKRDLFLAALDRYGANRSNTGALAALNEPDAGLEAVRAAVRAFATEAMEDPRRLGCLVTNSAVELTRHDTEVARRVEASWASLEGALESALVRARDRGELPEGREPRQIASFLLVLFQGLRVMGRGRPEPERIRAAATQALAVLE</sequence>
<evidence type="ECO:0000259" key="5">
    <source>
        <dbReference type="PROSITE" id="PS50977"/>
    </source>
</evidence>
<feature type="DNA-binding region" description="H-T-H motif" evidence="4">
    <location>
        <begin position="29"/>
        <end position="48"/>
    </location>
</feature>
<dbReference type="SUPFAM" id="SSF48498">
    <property type="entry name" value="Tetracyclin repressor-like, C-terminal domain"/>
    <property type="match status" value="1"/>
</dbReference>
<dbReference type="SUPFAM" id="SSF46689">
    <property type="entry name" value="Homeodomain-like"/>
    <property type="match status" value="1"/>
</dbReference>
<evidence type="ECO:0000313" key="6">
    <source>
        <dbReference type="EMBL" id="NYI07208.1"/>
    </source>
</evidence>
<dbReference type="EMBL" id="JACBZD010000001">
    <property type="protein sequence ID" value="NYI07208.1"/>
    <property type="molecule type" value="Genomic_DNA"/>
</dbReference>
<dbReference type="InterPro" id="IPR001647">
    <property type="entry name" value="HTH_TetR"/>
</dbReference>
<dbReference type="Gene3D" id="1.10.10.60">
    <property type="entry name" value="Homeodomain-like"/>
    <property type="match status" value="1"/>
</dbReference>
<dbReference type="Pfam" id="PF16925">
    <property type="entry name" value="TetR_C_13"/>
    <property type="match status" value="1"/>
</dbReference>
<keyword evidence="2 4" id="KW-0238">DNA-binding</keyword>
<organism evidence="6 7">
    <name type="scientific">Allostreptomyces psammosilenae</name>
    <dbReference type="NCBI Taxonomy" id="1892865"/>
    <lineage>
        <taxon>Bacteria</taxon>
        <taxon>Bacillati</taxon>
        <taxon>Actinomycetota</taxon>
        <taxon>Actinomycetes</taxon>
        <taxon>Kitasatosporales</taxon>
        <taxon>Streptomycetaceae</taxon>
        <taxon>Allostreptomyces</taxon>
    </lineage>
</organism>
<dbReference type="PRINTS" id="PR00455">
    <property type="entry name" value="HTHTETR"/>
</dbReference>
<dbReference type="InterPro" id="IPR036271">
    <property type="entry name" value="Tet_transcr_reg_TetR-rel_C_sf"/>
</dbReference>
<protein>
    <submittedName>
        <fullName evidence="6">TetR/AcrR family transcriptional repressor of nem operon</fullName>
    </submittedName>
</protein>
<dbReference type="InterPro" id="IPR011075">
    <property type="entry name" value="TetR_C"/>
</dbReference>
<gene>
    <name evidence="6" type="ORF">FHU37_004151</name>
</gene>
<keyword evidence="3" id="KW-0804">Transcription</keyword>
<keyword evidence="1" id="KW-0805">Transcription regulation</keyword>